<sequence length="636" mass="74664">MSDFLRCRRLVLLALCYLRAIQSMSEGPSQMQEVADFRKIDSTMHPQANLDPLANMALAPAPGDHVPVMVENRDLGRVFTSPYVTSKETIRSRKTEASKIMDIEQAEKLKKRKREEMGVEMASINESIAEFAGEICTELSKNSHQYQTVKVEFRKFLNFYRYLLTDVKQHIKDMGGDESQMLIFEQDIAQMAHLNLQPPIWSSLRQLETKKISPEIKRKLGRILDRVEIDENGRSNKRTRLETPSEINSKKLLSKINQLDHLISPLVYDQDVHRMGLSSDLKPSSFDLVEQLNGIMREMNSFKVEDIIFQTINFMKKFDYIPEEDFKDFYQTKNTLEIATIHIFFGDMLNKVRYMNHKDELVNYDMDYVNYPSKYLFSIIDQWNYINVKNIFEVLQDQYKRSGTYQLLKIHCDFDHRFDVENRGDVTEGSIEHEFAVLMAPIFKNTMIFNKLEEHLERGSGHEYLDPEVKQHILDVGKFFIKVGDLPNIEGKEFYLSFPFLFLDFVQHNYGIRLRDGDLVGHDFEAKFEAMVTRSLIREELDKLAKEIRKIRVDHMTYRLNIPSELCDHITRRMTGILSLKDKLEKSARIHEIHNYSMVDQVNKDIHSLIQEPHGLYKWFSDFYNSRKPSTQNLQA</sequence>
<reference evidence="4 5" key="1">
    <citation type="submission" date="2019-05" db="EMBL/GenBank/DDBJ databases">
        <title>Emergence of the Ug99 lineage of the wheat stem rust pathogen through somatic hybridization.</title>
        <authorList>
            <person name="Li F."/>
            <person name="Upadhyaya N.M."/>
            <person name="Sperschneider J."/>
            <person name="Matny O."/>
            <person name="Nguyen-Phuc H."/>
            <person name="Mago R."/>
            <person name="Raley C."/>
            <person name="Miller M.E."/>
            <person name="Silverstein K.A.T."/>
            <person name="Henningsen E."/>
            <person name="Hirsch C.D."/>
            <person name="Visser B."/>
            <person name="Pretorius Z.A."/>
            <person name="Steffenson B.J."/>
            <person name="Schwessinger B."/>
            <person name="Dodds P.N."/>
            <person name="Figueroa M."/>
        </authorList>
    </citation>
    <scope>NUCLEOTIDE SEQUENCE [LARGE SCALE GENOMIC DNA]</scope>
    <source>
        <strain evidence="3">21-0</strain>
        <strain evidence="2 5">Ug99</strain>
    </source>
</reference>
<proteinExistence type="predicted"/>
<dbReference type="AlphaFoldDB" id="A0A5B0PTB7"/>
<keyword evidence="4" id="KW-1185">Reference proteome</keyword>
<dbReference type="Proteomes" id="UP000324748">
    <property type="component" value="Unassembled WGS sequence"/>
</dbReference>
<comment type="caution">
    <text evidence="3">The sequence shown here is derived from an EMBL/GenBank/DDBJ whole genome shotgun (WGS) entry which is preliminary data.</text>
</comment>
<evidence type="ECO:0000313" key="5">
    <source>
        <dbReference type="Proteomes" id="UP000325313"/>
    </source>
</evidence>
<name>A0A5B0PTB7_PUCGR</name>
<evidence type="ECO:0000313" key="3">
    <source>
        <dbReference type="EMBL" id="KAA1103912.1"/>
    </source>
</evidence>
<dbReference type="Proteomes" id="UP000325313">
    <property type="component" value="Unassembled WGS sequence"/>
</dbReference>
<evidence type="ECO:0000313" key="4">
    <source>
        <dbReference type="Proteomes" id="UP000324748"/>
    </source>
</evidence>
<keyword evidence="1" id="KW-0732">Signal</keyword>
<gene>
    <name evidence="3" type="ORF">PGT21_004432</name>
    <name evidence="2" type="ORF">PGTUg99_020957</name>
</gene>
<protein>
    <submittedName>
        <fullName evidence="3">Uncharacterized protein</fullName>
    </submittedName>
</protein>
<accession>A0A5B0PTB7</accession>
<evidence type="ECO:0000313" key="2">
    <source>
        <dbReference type="EMBL" id="KAA1080184.1"/>
    </source>
</evidence>
<dbReference type="EMBL" id="VSWC01000041">
    <property type="protein sequence ID" value="KAA1103912.1"/>
    <property type="molecule type" value="Genomic_DNA"/>
</dbReference>
<organism evidence="3 4">
    <name type="scientific">Puccinia graminis f. sp. tritici</name>
    <dbReference type="NCBI Taxonomy" id="56615"/>
    <lineage>
        <taxon>Eukaryota</taxon>
        <taxon>Fungi</taxon>
        <taxon>Dikarya</taxon>
        <taxon>Basidiomycota</taxon>
        <taxon>Pucciniomycotina</taxon>
        <taxon>Pucciniomycetes</taxon>
        <taxon>Pucciniales</taxon>
        <taxon>Pucciniaceae</taxon>
        <taxon>Puccinia</taxon>
    </lineage>
</organism>
<feature type="chain" id="PRO_5036366471" evidence="1">
    <location>
        <begin position="24"/>
        <end position="636"/>
    </location>
</feature>
<dbReference type="EMBL" id="VDEP01000442">
    <property type="protein sequence ID" value="KAA1080184.1"/>
    <property type="molecule type" value="Genomic_DNA"/>
</dbReference>
<feature type="signal peptide" evidence="1">
    <location>
        <begin position="1"/>
        <end position="23"/>
    </location>
</feature>
<evidence type="ECO:0000256" key="1">
    <source>
        <dbReference type="SAM" id="SignalP"/>
    </source>
</evidence>